<reference evidence="2" key="2">
    <citation type="submission" date="2020-09" db="EMBL/GenBank/DDBJ databases">
        <authorList>
            <person name="Sun Q."/>
            <person name="Zhou Y."/>
        </authorList>
    </citation>
    <scope>NUCLEOTIDE SEQUENCE</scope>
    <source>
        <strain evidence="2">CGMCC 1.15425</strain>
    </source>
</reference>
<dbReference type="AlphaFoldDB" id="A0A916VK06"/>
<keyword evidence="3" id="KW-1185">Reference proteome</keyword>
<evidence type="ECO:0000256" key="1">
    <source>
        <dbReference type="SAM" id="MobiDB-lite"/>
    </source>
</evidence>
<dbReference type="Gene3D" id="1.20.1260.10">
    <property type="match status" value="1"/>
</dbReference>
<feature type="region of interest" description="Disordered" evidence="1">
    <location>
        <begin position="57"/>
        <end position="77"/>
    </location>
</feature>
<protein>
    <recommendedName>
        <fullName evidence="4">DUF2383 domain-containing protein</fullName>
    </recommendedName>
</protein>
<dbReference type="Proteomes" id="UP000627715">
    <property type="component" value="Unassembled WGS sequence"/>
</dbReference>
<evidence type="ECO:0000313" key="3">
    <source>
        <dbReference type="Proteomes" id="UP000627715"/>
    </source>
</evidence>
<organism evidence="2 3">
    <name type="scientific">Pseudohongiella nitratireducens</name>
    <dbReference type="NCBI Taxonomy" id="1768907"/>
    <lineage>
        <taxon>Bacteria</taxon>
        <taxon>Pseudomonadati</taxon>
        <taxon>Pseudomonadota</taxon>
        <taxon>Gammaproteobacteria</taxon>
        <taxon>Pseudomonadales</taxon>
        <taxon>Pseudohongiellaceae</taxon>
        <taxon>Pseudohongiella</taxon>
    </lineage>
</organism>
<comment type="caution">
    <text evidence="2">The sequence shown here is derived from an EMBL/GenBank/DDBJ whole genome shotgun (WGS) entry which is preliminary data.</text>
</comment>
<reference evidence="2" key="1">
    <citation type="journal article" date="2014" name="Int. J. Syst. Evol. Microbiol.">
        <title>Complete genome sequence of Corynebacterium casei LMG S-19264T (=DSM 44701T), isolated from a smear-ripened cheese.</title>
        <authorList>
            <consortium name="US DOE Joint Genome Institute (JGI-PGF)"/>
            <person name="Walter F."/>
            <person name="Albersmeier A."/>
            <person name="Kalinowski J."/>
            <person name="Ruckert C."/>
        </authorList>
    </citation>
    <scope>NUCLEOTIDE SEQUENCE</scope>
    <source>
        <strain evidence="2">CGMCC 1.15425</strain>
    </source>
</reference>
<dbReference type="EMBL" id="BMIY01000012">
    <property type="protein sequence ID" value="GFZ81583.1"/>
    <property type="molecule type" value="Genomic_DNA"/>
</dbReference>
<sequence>MSVLRSDLQVALDDLHVALMASADDYRDAAEFVSDDTVKELFVQIAEKRQVLAQSAEKAIRASDDLPSAPDPDRQTGQHFLQRLEAAFSADQTVEIIEQRLTEESQLEQLVSAAEMSVMDKEYPSLRPDCLKSIKEAREELDRAKKRQ</sequence>
<gene>
    <name evidence="2" type="ORF">GCM10011403_26130</name>
</gene>
<evidence type="ECO:0008006" key="4">
    <source>
        <dbReference type="Google" id="ProtNLM"/>
    </source>
</evidence>
<proteinExistence type="predicted"/>
<dbReference type="RefSeq" id="WP_068810227.1">
    <property type="nucleotide sequence ID" value="NZ_BMIY01000012.1"/>
</dbReference>
<evidence type="ECO:0000313" key="2">
    <source>
        <dbReference type="EMBL" id="GFZ81583.1"/>
    </source>
</evidence>
<accession>A0A916VK06</accession>
<dbReference type="InterPro" id="IPR012347">
    <property type="entry name" value="Ferritin-like"/>
</dbReference>
<name>A0A916VK06_9GAMM</name>
<dbReference type="OrthoDB" id="5568629at2"/>